<proteinExistence type="predicted"/>
<protein>
    <submittedName>
        <fullName evidence="2">Uncharacterized protein</fullName>
    </submittedName>
</protein>
<dbReference type="AlphaFoldDB" id="A0AAV4X6H7"/>
<feature type="compositionally biased region" description="Polar residues" evidence="1">
    <location>
        <begin position="24"/>
        <end position="41"/>
    </location>
</feature>
<dbReference type="Proteomes" id="UP001054945">
    <property type="component" value="Unassembled WGS sequence"/>
</dbReference>
<gene>
    <name evidence="2" type="ORF">CEXT_154311</name>
</gene>
<keyword evidence="3" id="KW-1185">Reference proteome</keyword>
<feature type="compositionally biased region" description="Basic residues" evidence="1">
    <location>
        <begin position="9"/>
        <end position="19"/>
    </location>
</feature>
<dbReference type="EMBL" id="BPLR01017294">
    <property type="protein sequence ID" value="GIY90128.1"/>
    <property type="molecule type" value="Genomic_DNA"/>
</dbReference>
<accession>A0AAV4X6H7</accession>
<comment type="caution">
    <text evidence="2">The sequence shown here is derived from an EMBL/GenBank/DDBJ whole genome shotgun (WGS) entry which is preliminary data.</text>
</comment>
<reference evidence="2 3" key="1">
    <citation type="submission" date="2021-06" db="EMBL/GenBank/DDBJ databases">
        <title>Caerostris extrusa draft genome.</title>
        <authorList>
            <person name="Kono N."/>
            <person name="Arakawa K."/>
        </authorList>
    </citation>
    <scope>NUCLEOTIDE SEQUENCE [LARGE SCALE GENOMIC DNA]</scope>
</reference>
<organism evidence="2 3">
    <name type="scientific">Caerostris extrusa</name>
    <name type="common">Bark spider</name>
    <name type="synonym">Caerostris bankana</name>
    <dbReference type="NCBI Taxonomy" id="172846"/>
    <lineage>
        <taxon>Eukaryota</taxon>
        <taxon>Metazoa</taxon>
        <taxon>Ecdysozoa</taxon>
        <taxon>Arthropoda</taxon>
        <taxon>Chelicerata</taxon>
        <taxon>Arachnida</taxon>
        <taxon>Araneae</taxon>
        <taxon>Araneomorphae</taxon>
        <taxon>Entelegynae</taxon>
        <taxon>Araneoidea</taxon>
        <taxon>Araneidae</taxon>
        <taxon>Caerostris</taxon>
    </lineage>
</organism>
<evidence type="ECO:0000256" key="1">
    <source>
        <dbReference type="SAM" id="MobiDB-lite"/>
    </source>
</evidence>
<feature type="region of interest" description="Disordered" evidence="1">
    <location>
        <begin position="1"/>
        <end position="41"/>
    </location>
</feature>
<evidence type="ECO:0000313" key="2">
    <source>
        <dbReference type="EMBL" id="GIY90128.1"/>
    </source>
</evidence>
<sequence>MHFTVIPSSRRRKRTKKVRNNTSPSSDTEQSQGMAPLVDNTTIPDSMQVADEHEDEPLHHLTQVLDDILQCDPSSECTSLLSNAYARIVTEASNIVFPSTDPAPVTTNRVINIEDPKSVKNSFAGTEGTQLER</sequence>
<name>A0AAV4X6H7_CAEEX</name>
<evidence type="ECO:0000313" key="3">
    <source>
        <dbReference type="Proteomes" id="UP001054945"/>
    </source>
</evidence>